<organism evidence="2 4">
    <name type="scientific">Streptococcus zhangguiae</name>
    <dbReference type="NCBI Taxonomy" id="2664091"/>
    <lineage>
        <taxon>Bacteria</taxon>
        <taxon>Bacillati</taxon>
        <taxon>Bacillota</taxon>
        <taxon>Bacilli</taxon>
        <taxon>Lactobacillales</taxon>
        <taxon>Streptococcaceae</taxon>
        <taxon>Streptococcus</taxon>
    </lineage>
</organism>
<dbReference type="EMBL" id="WLCG01000004">
    <property type="protein sequence ID" value="MTB64097.1"/>
    <property type="molecule type" value="Genomic_DNA"/>
</dbReference>
<dbReference type="RefSeq" id="WP_154608243.1">
    <property type="nucleotide sequence ID" value="NZ_CP072115.1"/>
</dbReference>
<gene>
    <name evidence="1" type="ORF">GGG87_03655</name>
    <name evidence="2" type="ORF">GGH11_03695</name>
</gene>
<accession>A0A6I4RPQ8</accession>
<evidence type="ECO:0000313" key="1">
    <source>
        <dbReference type="EMBL" id="MTB64097.1"/>
    </source>
</evidence>
<evidence type="ECO:0000313" key="2">
    <source>
        <dbReference type="EMBL" id="MWV56085.1"/>
    </source>
</evidence>
<keyword evidence="3" id="KW-1185">Reference proteome</keyword>
<dbReference type="Proteomes" id="UP000435423">
    <property type="component" value="Unassembled WGS sequence"/>
</dbReference>
<dbReference type="EMBL" id="WUBJ01000004">
    <property type="protein sequence ID" value="MWV56085.1"/>
    <property type="molecule type" value="Genomic_DNA"/>
</dbReference>
<dbReference type="AlphaFoldDB" id="A0A6I4RPQ8"/>
<dbReference type="Proteomes" id="UP000435060">
    <property type="component" value="Unassembled WGS sequence"/>
</dbReference>
<evidence type="ECO:0000313" key="3">
    <source>
        <dbReference type="Proteomes" id="UP000435060"/>
    </source>
</evidence>
<name>A0A6I4RPQ8_9STRE</name>
<evidence type="ECO:0000313" key="4">
    <source>
        <dbReference type="Proteomes" id="UP000435423"/>
    </source>
</evidence>
<sequence length="96" mass="10989">MNSVFAIQRKKTGAYVSNFGGKGAVRCSHKRALIHDSLDSVLIRWDFGVLDGELNEENFEIVKIPLTKLKDRVLTEVLSKRSWFYPFIVEVEDDNS</sequence>
<protein>
    <submittedName>
        <fullName evidence="2">Uncharacterized protein</fullName>
    </submittedName>
</protein>
<proteinExistence type="predicted"/>
<reference evidence="1 3" key="2">
    <citation type="submission" date="2019-11" db="EMBL/GenBank/DDBJ databases">
        <title>Streptococcis sp. isolated from the respiratory tract of Marmot.</title>
        <authorList>
            <person name="Zhang G."/>
        </authorList>
    </citation>
    <scope>NUCLEOTIDE SEQUENCE [LARGE SCALE GENOMIC DNA]</scope>
    <source>
        <strain evidence="1">Zg-86</strain>
        <strain evidence="3">zg-86</strain>
    </source>
</reference>
<comment type="caution">
    <text evidence="2">The sequence shown here is derived from an EMBL/GenBank/DDBJ whole genome shotgun (WGS) entry which is preliminary data.</text>
</comment>
<reference evidence="2 4" key="1">
    <citation type="submission" date="2019-10" db="EMBL/GenBank/DDBJ databases">
        <title>Streptococcis sp, isolated from the respiratory tract of Marmot.</title>
        <authorList>
            <person name="Zhang G."/>
        </authorList>
    </citation>
    <scope>NUCLEOTIDE SEQUENCE [LARGE SCALE GENOMIC DNA]</scope>
    <source>
        <strain evidence="4">zg-70</strain>
        <strain evidence="2">Zg-70</strain>
    </source>
</reference>